<keyword evidence="12" id="KW-1185">Reference proteome</keyword>
<comment type="function">
    <text evidence="9">Catalyzes the ATP-dependent phosphorylation of N-acetyl-L-glutamate.</text>
</comment>
<evidence type="ECO:0000256" key="1">
    <source>
        <dbReference type="ARBA" id="ARBA00004828"/>
    </source>
</evidence>
<comment type="similarity">
    <text evidence="9">Belongs to the acetylglutamate kinase family. ArgB subfamily.</text>
</comment>
<dbReference type="Pfam" id="PF00696">
    <property type="entry name" value="AA_kinase"/>
    <property type="match status" value="1"/>
</dbReference>
<evidence type="ECO:0000256" key="5">
    <source>
        <dbReference type="ARBA" id="ARBA00022741"/>
    </source>
</evidence>
<dbReference type="PIRSF" id="PIRSF000728">
    <property type="entry name" value="NAGK"/>
    <property type="match status" value="1"/>
</dbReference>
<dbReference type="NCBIfam" id="TIGR00761">
    <property type="entry name" value="argB"/>
    <property type="match status" value="1"/>
</dbReference>
<evidence type="ECO:0000256" key="2">
    <source>
        <dbReference type="ARBA" id="ARBA00022571"/>
    </source>
</evidence>
<dbReference type="PRINTS" id="PR00474">
    <property type="entry name" value="GLU5KINASE"/>
</dbReference>
<protein>
    <recommendedName>
        <fullName evidence="9">Acetylglutamate kinase</fullName>
        <ecNumber evidence="9">2.7.2.8</ecNumber>
    </recommendedName>
    <alternativeName>
        <fullName evidence="9">N-acetyl-L-glutamate 5-phosphotransferase</fullName>
    </alternativeName>
    <alternativeName>
        <fullName evidence="9">NAG kinase</fullName>
        <shortName evidence="9">NAGK</shortName>
    </alternativeName>
</protein>
<name>A0A1H6B4N5_9BACT</name>
<dbReference type="Gene3D" id="3.40.1160.10">
    <property type="entry name" value="Acetylglutamate kinase-like"/>
    <property type="match status" value="1"/>
</dbReference>
<evidence type="ECO:0000256" key="7">
    <source>
        <dbReference type="ARBA" id="ARBA00022840"/>
    </source>
</evidence>
<evidence type="ECO:0000313" key="12">
    <source>
        <dbReference type="Proteomes" id="UP000236728"/>
    </source>
</evidence>
<dbReference type="AlphaFoldDB" id="A0A1H6B4N5"/>
<feature type="binding site" evidence="9">
    <location>
        <begin position="41"/>
        <end position="42"/>
    </location>
    <ligand>
        <name>substrate</name>
    </ligand>
</feature>
<evidence type="ECO:0000256" key="8">
    <source>
        <dbReference type="ARBA" id="ARBA00048141"/>
    </source>
</evidence>
<evidence type="ECO:0000256" key="3">
    <source>
        <dbReference type="ARBA" id="ARBA00022605"/>
    </source>
</evidence>
<dbReference type="InterPro" id="IPR037528">
    <property type="entry name" value="ArgB"/>
</dbReference>
<dbReference type="CDD" id="cd04238">
    <property type="entry name" value="AAK_NAGK-like"/>
    <property type="match status" value="1"/>
</dbReference>
<dbReference type="Proteomes" id="UP000236728">
    <property type="component" value="Unassembled WGS sequence"/>
</dbReference>
<dbReference type="EC" id="2.7.2.8" evidence="9"/>
<keyword evidence="3 9" id="KW-0028">Amino-acid biosynthesis</keyword>
<reference evidence="11 12" key="1">
    <citation type="submission" date="2016-10" db="EMBL/GenBank/DDBJ databases">
        <authorList>
            <person name="de Groot N.N."/>
        </authorList>
    </citation>
    <scope>NUCLEOTIDE SEQUENCE [LARGE SCALE GENOMIC DNA]</scope>
    <source>
        <strain evidence="11 12">DSM 22489</strain>
    </source>
</reference>
<feature type="site" description="Transition state stabilizer" evidence="9">
    <location>
        <position position="6"/>
    </location>
</feature>
<dbReference type="GO" id="GO:0005524">
    <property type="term" value="F:ATP binding"/>
    <property type="evidence" value="ECO:0007669"/>
    <property type="project" value="UniProtKB-UniRule"/>
</dbReference>
<keyword evidence="5 9" id="KW-0547">Nucleotide-binding</keyword>
<feature type="binding site" evidence="9">
    <location>
        <position position="160"/>
    </location>
    <ligand>
        <name>substrate</name>
    </ligand>
</feature>
<dbReference type="InterPro" id="IPR036393">
    <property type="entry name" value="AceGlu_kinase-like_sf"/>
</dbReference>
<dbReference type="EMBL" id="FNVA01000006">
    <property type="protein sequence ID" value="SEG55570.1"/>
    <property type="molecule type" value="Genomic_DNA"/>
</dbReference>
<keyword evidence="7 9" id="KW-0067">ATP-binding</keyword>
<dbReference type="RefSeq" id="WP_103934356.1">
    <property type="nucleotide sequence ID" value="NZ_FNVA01000006.1"/>
</dbReference>
<feature type="site" description="Transition state stabilizer" evidence="9">
    <location>
        <position position="220"/>
    </location>
</feature>
<dbReference type="HAMAP" id="MF_00082">
    <property type="entry name" value="ArgB"/>
    <property type="match status" value="1"/>
</dbReference>
<evidence type="ECO:0000256" key="6">
    <source>
        <dbReference type="ARBA" id="ARBA00022777"/>
    </source>
</evidence>
<evidence type="ECO:0000259" key="10">
    <source>
        <dbReference type="Pfam" id="PF00696"/>
    </source>
</evidence>
<feature type="domain" description="Aspartate/glutamate/uridylate kinase" evidence="10">
    <location>
        <begin position="1"/>
        <end position="238"/>
    </location>
</feature>
<evidence type="ECO:0000256" key="9">
    <source>
        <dbReference type="HAMAP-Rule" id="MF_00082"/>
    </source>
</evidence>
<evidence type="ECO:0000313" key="11">
    <source>
        <dbReference type="EMBL" id="SEG55570.1"/>
    </source>
</evidence>
<comment type="subcellular location">
    <subcellularLocation>
        <location evidence="9">Cytoplasm</location>
    </subcellularLocation>
</comment>
<sequence length="263" mass="27757">MKFVVKLGGATLQDPELLERCSRSIADLVNDGHKVAVVHGGGVQLTKLLAQIGKKSEFVSGLRITDAETRDAALMVLGGRVNKTLVAALTKAGQSAMGLTGGDGHVFRARKKQTDPAVGDLGFVGEIAQTDPRWLDAIWAMGAVPVISSIALGFDGEYYNINADEMASACAVATNAEALVFLTDVPGVKGADGNVMRWLSLKELPALEQNAVITGGMLPKLEACKNALLHGVKRVRILPANRAELLTEFVNSRVEDGTEVIAA</sequence>
<keyword evidence="2 9" id="KW-0055">Arginine biosynthesis</keyword>
<dbReference type="SUPFAM" id="SSF53633">
    <property type="entry name" value="Carbamate kinase-like"/>
    <property type="match status" value="1"/>
</dbReference>
<evidence type="ECO:0000256" key="4">
    <source>
        <dbReference type="ARBA" id="ARBA00022679"/>
    </source>
</evidence>
<comment type="catalytic activity">
    <reaction evidence="8 9">
        <text>N-acetyl-L-glutamate + ATP = N-acetyl-L-glutamyl 5-phosphate + ADP</text>
        <dbReference type="Rhea" id="RHEA:14629"/>
        <dbReference type="ChEBI" id="CHEBI:30616"/>
        <dbReference type="ChEBI" id="CHEBI:44337"/>
        <dbReference type="ChEBI" id="CHEBI:57936"/>
        <dbReference type="ChEBI" id="CHEBI:456216"/>
        <dbReference type="EC" id="2.7.2.8"/>
    </reaction>
</comment>
<dbReference type="PANTHER" id="PTHR23342:SF0">
    <property type="entry name" value="N-ACETYLGLUTAMATE SYNTHASE, MITOCHONDRIAL"/>
    <property type="match status" value="1"/>
</dbReference>
<keyword evidence="6 9" id="KW-0418">Kinase</keyword>
<keyword evidence="4 9" id="KW-0808">Transferase</keyword>
<gene>
    <name evidence="9" type="primary">argB</name>
    <name evidence="11" type="ORF">SAMN05421819_3505</name>
</gene>
<comment type="pathway">
    <text evidence="1 9">Amino-acid biosynthesis; L-arginine biosynthesis; N(2)-acetyl-L-ornithine from L-glutamate: step 2/4.</text>
</comment>
<dbReference type="GO" id="GO:0042450">
    <property type="term" value="P:L-arginine biosynthetic process via ornithine"/>
    <property type="evidence" value="ECO:0007669"/>
    <property type="project" value="UniProtKB-UniRule"/>
</dbReference>
<dbReference type="PANTHER" id="PTHR23342">
    <property type="entry name" value="N-ACETYLGLUTAMATE SYNTHASE"/>
    <property type="match status" value="1"/>
</dbReference>
<dbReference type="GO" id="GO:0003991">
    <property type="term" value="F:acetylglutamate kinase activity"/>
    <property type="evidence" value="ECO:0007669"/>
    <property type="project" value="UniProtKB-UniRule"/>
</dbReference>
<organism evidence="11 12">
    <name type="scientific">Bryocella elongata</name>
    <dbReference type="NCBI Taxonomy" id="863522"/>
    <lineage>
        <taxon>Bacteria</taxon>
        <taxon>Pseudomonadati</taxon>
        <taxon>Acidobacteriota</taxon>
        <taxon>Terriglobia</taxon>
        <taxon>Terriglobales</taxon>
        <taxon>Acidobacteriaceae</taxon>
        <taxon>Bryocella</taxon>
    </lineage>
</organism>
<proteinExistence type="inferred from homology"/>
<keyword evidence="9" id="KW-0963">Cytoplasm</keyword>
<dbReference type="GO" id="GO:0005737">
    <property type="term" value="C:cytoplasm"/>
    <property type="evidence" value="ECO:0007669"/>
    <property type="project" value="UniProtKB-SubCell"/>
</dbReference>
<dbReference type="OrthoDB" id="9803155at2"/>
<dbReference type="InterPro" id="IPR001048">
    <property type="entry name" value="Asp/Glu/Uridylate_kinase"/>
</dbReference>
<dbReference type="UniPathway" id="UPA00068">
    <property type="reaction ID" value="UER00107"/>
</dbReference>
<feature type="binding site" evidence="9">
    <location>
        <position position="63"/>
    </location>
    <ligand>
        <name>substrate</name>
    </ligand>
</feature>
<accession>A0A1H6B4N5</accession>
<dbReference type="InterPro" id="IPR001057">
    <property type="entry name" value="Glu/AcGlu_kinase"/>
</dbReference>
<dbReference type="InterPro" id="IPR004662">
    <property type="entry name" value="AcgluKinase_fam"/>
</dbReference>